<dbReference type="PANTHER" id="PTHR37017:SF11">
    <property type="entry name" value="ESTERASE_LIPASE_THIOESTERASE DOMAIN-CONTAINING PROTEIN"/>
    <property type="match status" value="1"/>
</dbReference>
<evidence type="ECO:0000313" key="3">
    <source>
        <dbReference type="Proteomes" id="UP001183648"/>
    </source>
</evidence>
<dbReference type="Pfam" id="PF12697">
    <property type="entry name" value="Abhydrolase_6"/>
    <property type="match status" value="1"/>
</dbReference>
<comment type="caution">
    <text evidence="2">The sequence shown here is derived from an EMBL/GenBank/DDBJ whole genome shotgun (WGS) entry which is preliminary data.</text>
</comment>
<dbReference type="RefSeq" id="WP_310297832.1">
    <property type="nucleotide sequence ID" value="NZ_BAAAPS010000009.1"/>
</dbReference>
<keyword evidence="2" id="KW-0378">Hydrolase</keyword>
<dbReference type="GO" id="GO:0016787">
    <property type="term" value="F:hydrolase activity"/>
    <property type="evidence" value="ECO:0007669"/>
    <property type="project" value="UniProtKB-KW"/>
</dbReference>
<dbReference type="InterPro" id="IPR052897">
    <property type="entry name" value="Sec-Metab_Biosynth_Hydrolase"/>
</dbReference>
<proteinExistence type="predicted"/>
<evidence type="ECO:0000313" key="2">
    <source>
        <dbReference type="EMBL" id="MDR7360806.1"/>
    </source>
</evidence>
<reference evidence="2 3" key="1">
    <citation type="submission" date="2023-07" db="EMBL/GenBank/DDBJ databases">
        <title>Sequencing the genomes of 1000 actinobacteria strains.</title>
        <authorList>
            <person name="Klenk H.-P."/>
        </authorList>
    </citation>
    <scope>NUCLEOTIDE SEQUENCE [LARGE SCALE GENOMIC DNA]</scope>
    <source>
        <strain evidence="2 3">DSM 19426</strain>
    </source>
</reference>
<dbReference type="Gene3D" id="3.40.50.1820">
    <property type="entry name" value="alpha/beta hydrolase"/>
    <property type="match status" value="1"/>
</dbReference>
<dbReference type="EMBL" id="JAVDYG010000001">
    <property type="protein sequence ID" value="MDR7360806.1"/>
    <property type="molecule type" value="Genomic_DNA"/>
</dbReference>
<dbReference type="Proteomes" id="UP001183648">
    <property type="component" value="Unassembled WGS sequence"/>
</dbReference>
<dbReference type="PANTHER" id="PTHR37017">
    <property type="entry name" value="AB HYDROLASE-1 DOMAIN-CONTAINING PROTEIN-RELATED"/>
    <property type="match status" value="1"/>
</dbReference>
<feature type="domain" description="AB hydrolase-1" evidence="1">
    <location>
        <begin position="3"/>
        <end position="222"/>
    </location>
</feature>
<name>A0ABU2BRB4_9ACTN</name>
<evidence type="ECO:0000259" key="1">
    <source>
        <dbReference type="Pfam" id="PF12697"/>
    </source>
</evidence>
<dbReference type="InterPro" id="IPR029058">
    <property type="entry name" value="AB_hydrolase_fold"/>
</dbReference>
<accession>A0ABU2BRB4</accession>
<keyword evidence="3" id="KW-1185">Reference proteome</keyword>
<dbReference type="SUPFAM" id="SSF53474">
    <property type="entry name" value="alpha/beta-Hydrolases"/>
    <property type="match status" value="1"/>
</dbReference>
<gene>
    <name evidence="2" type="ORF">J2S63_000359</name>
</gene>
<dbReference type="InterPro" id="IPR000073">
    <property type="entry name" value="AB_hydrolase_1"/>
</dbReference>
<organism evidence="2 3">
    <name type="scientific">Nocardioides marmoribigeumensis</name>
    <dbReference type="NCBI Taxonomy" id="433649"/>
    <lineage>
        <taxon>Bacteria</taxon>
        <taxon>Bacillati</taxon>
        <taxon>Actinomycetota</taxon>
        <taxon>Actinomycetes</taxon>
        <taxon>Propionibacteriales</taxon>
        <taxon>Nocardioidaceae</taxon>
        <taxon>Nocardioides</taxon>
    </lineage>
</organism>
<sequence>MDLILIPGAGGRGWYWHLVTAALRERGHRAVAVELPADDDTQGLTDYARAVLDAAAGLGTPTTSGPRRVVVVAASLGAFTAPLVLSQLQPDAVVLVNPMTPLPDETPGAWWGSTGAVEARTARAAREGYPVEFDPGTYLFHDVPASVLATVPGKGEQSTRPFADPCRFESWPAATTVVAGRDDRFFPLEFQQRLARERLGVEPVVVPGGHLVALSRPRELTDAILSLS</sequence>
<protein>
    <submittedName>
        <fullName evidence="2">Alpha/beta hydrolase family esterase</fullName>
    </submittedName>
</protein>